<dbReference type="RefSeq" id="WP_272010822.1">
    <property type="nucleotide sequence ID" value="NZ_JAQNDN010000028.1"/>
</dbReference>
<protein>
    <submittedName>
        <fullName evidence="4">Lipoxygenase family protein</fullName>
    </submittedName>
</protein>
<name>A0ABT5BRP6_9BACT</name>
<sequence length="548" mass="60685">MQPPCLPQHDPDPELRAHALADTRARYVYDRAVFPPLPLCHGLPADARLDLDGGAGRLDVPANRLAVALRTLVDRFDHLQDYEDLFSLLARPAIVDRWRSDHAFAEQRLSGVAPRVLRRIDHLPDNLRLAADEFAAIAGVSLAEAEAEGRLFLADYDLLDGLPAAGARDGSRFVYAPLALFTWQPDLDSDERAPPARRGRLVPVAIQVDQQPSRTNLYTPRDGVDWSLARVVVQNADYTLACLAHQFARVQVGGAAFAVATARCLAAHHPLARLLRPHQRAVLARSEQALRLFFAPGGYVDECFGPTLEGARELVRRGYDRWRVDDFGFVRDLELRGLAGEQLPHYPWRDDGRLVWDALHEFVGGYVQWAYPDDRDLHQDLELRAWLDELADPAGAGLRGVPREPGRADLVQLVADIVFTAGPCHSAFATGQAEYAGFVPNLPMALYSPMPAARGLVDETYLLDMLPPQAASLRQLECVARLTADPQGPFGQYALDDGLHEPPVVHDLVVTFQERLVSAEQKIEHRNRERPVAYHGLLPSRIGNSAGV</sequence>
<accession>A0ABT5BRP6</accession>
<organism evidence="4 5">
    <name type="scientific">Nannocystis radixulma</name>
    <dbReference type="NCBI Taxonomy" id="2995305"/>
    <lineage>
        <taxon>Bacteria</taxon>
        <taxon>Pseudomonadati</taxon>
        <taxon>Myxococcota</taxon>
        <taxon>Polyangia</taxon>
        <taxon>Nannocystales</taxon>
        <taxon>Nannocystaceae</taxon>
        <taxon>Nannocystis</taxon>
    </lineage>
</organism>
<dbReference type="InterPro" id="IPR000907">
    <property type="entry name" value="LipOase"/>
</dbReference>
<keyword evidence="5" id="KW-1185">Reference proteome</keyword>
<dbReference type="PANTHER" id="PTHR11771">
    <property type="entry name" value="LIPOXYGENASE"/>
    <property type="match status" value="1"/>
</dbReference>
<dbReference type="InterPro" id="IPR013819">
    <property type="entry name" value="LipOase_C"/>
</dbReference>
<dbReference type="Gene3D" id="3.10.450.60">
    <property type="match status" value="1"/>
</dbReference>
<feature type="domain" description="Lipoxygenase" evidence="3">
    <location>
        <begin position="1"/>
        <end position="548"/>
    </location>
</feature>
<dbReference type="Gene3D" id="1.20.245.10">
    <property type="entry name" value="Lipoxygenase-1, Domain 5"/>
    <property type="match status" value="1"/>
</dbReference>
<dbReference type="PROSITE" id="PS51393">
    <property type="entry name" value="LIPOXYGENASE_3"/>
    <property type="match status" value="1"/>
</dbReference>
<comment type="caution">
    <text evidence="4">The sequence shown here is derived from an EMBL/GenBank/DDBJ whole genome shotgun (WGS) entry which is preliminary data.</text>
</comment>
<evidence type="ECO:0000256" key="1">
    <source>
        <dbReference type="ARBA" id="ARBA00022723"/>
    </source>
</evidence>
<proteinExistence type="predicted"/>
<evidence type="ECO:0000259" key="3">
    <source>
        <dbReference type="PROSITE" id="PS51393"/>
    </source>
</evidence>
<evidence type="ECO:0000256" key="2">
    <source>
        <dbReference type="ARBA" id="ARBA00023002"/>
    </source>
</evidence>
<dbReference type="Pfam" id="PF00305">
    <property type="entry name" value="Lipoxygenase"/>
    <property type="match status" value="1"/>
</dbReference>
<evidence type="ECO:0000313" key="4">
    <source>
        <dbReference type="EMBL" id="MDC0675591.1"/>
    </source>
</evidence>
<dbReference type="InterPro" id="IPR036226">
    <property type="entry name" value="LipOase_C_sf"/>
</dbReference>
<keyword evidence="2" id="KW-0560">Oxidoreductase</keyword>
<keyword evidence="1" id="KW-0479">Metal-binding</keyword>
<dbReference type="SUPFAM" id="SSF48484">
    <property type="entry name" value="Lipoxigenase"/>
    <property type="match status" value="1"/>
</dbReference>
<reference evidence="4 5" key="1">
    <citation type="submission" date="2022-11" db="EMBL/GenBank/DDBJ databases">
        <title>Minimal conservation of predation-associated metabolite biosynthetic gene clusters underscores biosynthetic potential of Myxococcota including descriptions for ten novel species: Archangium lansinium sp. nov., Myxococcus landrumus sp. nov., Nannocystis bai.</title>
        <authorList>
            <person name="Ahearne A."/>
            <person name="Stevens C."/>
            <person name="Dowd S."/>
        </authorList>
    </citation>
    <scope>NUCLEOTIDE SEQUENCE [LARGE SCALE GENOMIC DNA]</scope>
    <source>
        <strain evidence="4 5">NCELM</strain>
    </source>
</reference>
<evidence type="ECO:0000313" key="5">
    <source>
        <dbReference type="Proteomes" id="UP001217838"/>
    </source>
</evidence>
<dbReference type="Proteomes" id="UP001217838">
    <property type="component" value="Unassembled WGS sequence"/>
</dbReference>
<gene>
    <name evidence="4" type="ORF">POL58_48050</name>
</gene>
<dbReference type="EMBL" id="JAQNDN010000028">
    <property type="protein sequence ID" value="MDC0675591.1"/>
    <property type="molecule type" value="Genomic_DNA"/>
</dbReference>